<evidence type="ECO:0000256" key="7">
    <source>
        <dbReference type="ARBA" id="ARBA00023002"/>
    </source>
</evidence>
<protein>
    <submittedName>
        <fullName evidence="14">Cytochrome P450</fullName>
    </submittedName>
</protein>
<keyword evidence="10 13" id="KW-0472">Membrane</keyword>
<evidence type="ECO:0000256" key="9">
    <source>
        <dbReference type="ARBA" id="ARBA00023033"/>
    </source>
</evidence>
<dbReference type="Gene3D" id="1.10.630.10">
    <property type="entry name" value="Cytochrome P450"/>
    <property type="match status" value="1"/>
</dbReference>
<dbReference type="GO" id="GO:0020037">
    <property type="term" value="F:heme binding"/>
    <property type="evidence" value="ECO:0007669"/>
    <property type="project" value="InterPro"/>
</dbReference>
<proteinExistence type="inferred from homology"/>
<dbReference type="SUPFAM" id="SSF48264">
    <property type="entry name" value="Cytochrome P450"/>
    <property type="match status" value="1"/>
</dbReference>
<keyword evidence="8 11" id="KW-0408">Iron</keyword>
<keyword evidence="7 12" id="KW-0560">Oxidoreductase</keyword>
<keyword evidence="3 11" id="KW-0349">Heme</keyword>
<evidence type="ECO:0000256" key="8">
    <source>
        <dbReference type="ARBA" id="ARBA00023004"/>
    </source>
</evidence>
<feature type="binding site" description="axial binding residue" evidence="11">
    <location>
        <position position="463"/>
    </location>
    <ligand>
        <name>heme</name>
        <dbReference type="ChEBI" id="CHEBI:30413"/>
    </ligand>
    <ligandPart>
        <name>Fe</name>
        <dbReference type="ChEBI" id="CHEBI:18248"/>
    </ligandPart>
</feature>
<dbReference type="InterPro" id="IPR036396">
    <property type="entry name" value="Cyt_P450_sf"/>
</dbReference>
<dbReference type="PANTHER" id="PTHR24282">
    <property type="entry name" value="CYTOCHROME P450 FAMILY MEMBER"/>
    <property type="match status" value="1"/>
</dbReference>
<dbReference type="GO" id="GO:0016020">
    <property type="term" value="C:membrane"/>
    <property type="evidence" value="ECO:0007669"/>
    <property type="project" value="UniProtKB-SubCell"/>
</dbReference>
<comment type="similarity">
    <text evidence="2 12">Belongs to the cytochrome P450 family.</text>
</comment>
<evidence type="ECO:0000256" key="11">
    <source>
        <dbReference type="PIRSR" id="PIRSR602401-1"/>
    </source>
</evidence>
<comment type="subcellular location">
    <subcellularLocation>
        <location evidence="1">Membrane</location>
    </subcellularLocation>
</comment>
<evidence type="ECO:0000256" key="10">
    <source>
        <dbReference type="ARBA" id="ARBA00023136"/>
    </source>
</evidence>
<evidence type="ECO:0000256" key="2">
    <source>
        <dbReference type="ARBA" id="ARBA00010617"/>
    </source>
</evidence>
<evidence type="ECO:0000256" key="13">
    <source>
        <dbReference type="SAM" id="Phobius"/>
    </source>
</evidence>
<evidence type="ECO:0000313" key="15">
    <source>
        <dbReference type="Proteomes" id="UP001370490"/>
    </source>
</evidence>
<dbReference type="PRINTS" id="PR00463">
    <property type="entry name" value="EP450I"/>
</dbReference>
<evidence type="ECO:0000256" key="6">
    <source>
        <dbReference type="ARBA" id="ARBA00022989"/>
    </source>
</evidence>
<evidence type="ECO:0000256" key="3">
    <source>
        <dbReference type="ARBA" id="ARBA00022617"/>
    </source>
</evidence>
<name>A0AAN8VDB0_9MAGN</name>
<dbReference type="PANTHER" id="PTHR24282:SF20">
    <property type="entry name" value="CYTOCHROME P450 CYP749A22-LIKE"/>
    <property type="match status" value="1"/>
</dbReference>
<dbReference type="Proteomes" id="UP001370490">
    <property type="component" value="Unassembled WGS sequence"/>
</dbReference>
<dbReference type="InterPro" id="IPR001128">
    <property type="entry name" value="Cyt_P450"/>
</dbReference>
<keyword evidence="5 11" id="KW-0479">Metal-binding</keyword>
<dbReference type="InterPro" id="IPR050665">
    <property type="entry name" value="Cytochrome_P450_Monooxygen"/>
</dbReference>
<dbReference type="EMBL" id="JBAMMX010000011">
    <property type="protein sequence ID" value="KAK6931374.1"/>
    <property type="molecule type" value="Genomic_DNA"/>
</dbReference>
<evidence type="ECO:0000256" key="1">
    <source>
        <dbReference type="ARBA" id="ARBA00004370"/>
    </source>
</evidence>
<keyword evidence="15" id="KW-1185">Reference proteome</keyword>
<evidence type="ECO:0000256" key="12">
    <source>
        <dbReference type="RuleBase" id="RU000461"/>
    </source>
</evidence>
<organism evidence="14 15">
    <name type="scientific">Dillenia turbinata</name>
    <dbReference type="NCBI Taxonomy" id="194707"/>
    <lineage>
        <taxon>Eukaryota</taxon>
        <taxon>Viridiplantae</taxon>
        <taxon>Streptophyta</taxon>
        <taxon>Embryophyta</taxon>
        <taxon>Tracheophyta</taxon>
        <taxon>Spermatophyta</taxon>
        <taxon>Magnoliopsida</taxon>
        <taxon>eudicotyledons</taxon>
        <taxon>Gunneridae</taxon>
        <taxon>Pentapetalae</taxon>
        <taxon>Dilleniales</taxon>
        <taxon>Dilleniaceae</taxon>
        <taxon>Dillenia</taxon>
    </lineage>
</organism>
<keyword evidence="4 13" id="KW-0812">Transmembrane</keyword>
<sequence length="516" mass="59071">MDEFKTMIILCLSTLFLYLLFIILRFLHKAWWAPIRLQKFMGSQGIKGPSYKFLHGNTKEILTMRKESRSRPMDLSHNIFPRLQAHVHLWNKLYGTNFLFWFGPQAQMVTTDLELVKDILENKNGAHSKAKTRGFLKKILGDGLVVAEGEKWVKLRKLANHSFHAESLKNMVPAMIASVERMLEKWKEYEGKEAEVYEEFKVLTSEVISRTAFGSSYLEGKNIFDMLMELSVILVRNAYKIRFPGISRILRTSDDIESQKLERGIWDSVLQLVKKREEKVVKGEVDNFGTDFLGLLVKANHDPEERKRISVEDLVDECKTFYIAGHETTASLLSWTVLLLAIHDDWQEKARKEVLDIFGQQIPNSDGIARLKMMNMIINETLRLYPPVISIIRKTRREVRTGKLILPADMELAIPVLALHHDPNIWGQDADLFKPQRFSEGVAKATNNNAAAFLPFGLGPRTCVGLNFATVEAKITLSMILQRYSFTLSPAYVHSPTTLLTIKPEHGVQVLLHPIK</sequence>
<dbReference type="GO" id="GO:0016705">
    <property type="term" value="F:oxidoreductase activity, acting on paired donors, with incorporation or reduction of molecular oxygen"/>
    <property type="evidence" value="ECO:0007669"/>
    <property type="project" value="InterPro"/>
</dbReference>
<dbReference type="GO" id="GO:0004497">
    <property type="term" value="F:monooxygenase activity"/>
    <property type="evidence" value="ECO:0007669"/>
    <property type="project" value="UniProtKB-KW"/>
</dbReference>
<evidence type="ECO:0000313" key="14">
    <source>
        <dbReference type="EMBL" id="KAK6931374.1"/>
    </source>
</evidence>
<dbReference type="GO" id="GO:0005506">
    <property type="term" value="F:iron ion binding"/>
    <property type="evidence" value="ECO:0007669"/>
    <property type="project" value="InterPro"/>
</dbReference>
<dbReference type="PRINTS" id="PR00385">
    <property type="entry name" value="P450"/>
</dbReference>
<dbReference type="InterPro" id="IPR002401">
    <property type="entry name" value="Cyt_P450_E_grp-I"/>
</dbReference>
<reference evidence="14 15" key="1">
    <citation type="submission" date="2023-12" db="EMBL/GenBank/DDBJ databases">
        <title>A high-quality genome assembly for Dillenia turbinata (Dilleniales).</title>
        <authorList>
            <person name="Chanderbali A."/>
        </authorList>
    </citation>
    <scope>NUCLEOTIDE SEQUENCE [LARGE SCALE GENOMIC DNA]</scope>
    <source>
        <strain evidence="14">LSX21</strain>
        <tissue evidence="14">Leaf</tissue>
    </source>
</reference>
<gene>
    <name evidence="14" type="ORF">RJ641_003167</name>
</gene>
<dbReference type="AlphaFoldDB" id="A0AAN8VDB0"/>
<comment type="cofactor">
    <cofactor evidence="11">
        <name>heme</name>
        <dbReference type="ChEBI" id="CHEBI:30413"/>
    </cofactor>
</comment>
<dbReference type="Pfam" id="PF00067">
    <property type="entry name" value="p450"/>
    <property type="match status" value="1"/>
</dbReference>
<keyword evidence="6 13" id="KW-1133">Transmembrane helix</keyword>
<accession>A0AAN8VDB0</accession>
<evidence type="ECO:0000256" key="5">
    <source>
        <dbReference type="ARBA" id="ARBA00022723"/>
    </source>
</evidence>
<evidence type="ECO:0000256" key="4">
    <source>
        <dbReference type="ARBA" id="ARBA00022692"/>
    </source>
</evidence>
<feature type="transmembrane region" description="Helical" evidence="13">
    <location>
        <begin position="6"/>
        <end position="27"/>
    </location>
</feature>
<comment type="caution">
    <text evidence="14">The sequence shown here is derived from an EMBL/GenBank/DDBJ whole genome shotgun (WGS) entry which is preliminary data.</text>
</comment>
<keyword evidence="9 12" id="KW-0503">Monooxygenase</keyword>
<dbReference type="InterPro" id="IPR017972">
    <property type="entry name" value="Cyt_P450_CS"/>
</dbReference>
<dbReference type="PROSITE" id="PS00086">
    <property type="entry name" value="CYTOCHROME_P450"/>
    <property type="match status" value="1"/>
</dbReference>